<feature type="transmembrane region" description="Helical" evidence="2">
    <location>
        <begin position="344"/>
        <end position="362"/>
    </location>
</feature>
<feature type="transmembrane region" description="Helical" evidence="2">
    <location>
        <begin position="27"/>
        <end position="46"/>
    </location>
</feature>
<keyword evidence="2" id="KW-1133">Transmembrane helix</keyword>
<organism evidence="3 4">
    <name type="scientific">Catenuloplanes niger</name>
    <dbReference type="NCBI Taxonomy" id="587534"/>
    <lineage>
        <taxon>Bacteria</taxon>
        <taxon>Bacillati</taxon>
        <taxon>Actinomycetota</taxon>
        <taxon>Actinomycetes</taxon>
        <taxon>Micromonosporales</taxon>
        <taxon>Micromonosporaceae</taxon>
        <taxon>Catenuloplanes</taxon>
    </lineage>
</organism>
<feature type="transmembrane region" description="Helical" evidence="2">
    <location>
        <begin position="319"/>
        <end position="337"/>
    </location>
</feature>
<keyword evidence="2" id="KW-0472">Membrane</keyword>
<feature type="transmembrane region" description="Helical" evidence="2">
    <location>
        <begin position="382"/>
        <end position="406"/>
    </location>
</feature>
<feature type="region of interest" description="Disordered" evidence="1">
    <location>
        <begin position="1"/>
        <end position="21"/>
    </location>
</feature>
<gene>
    <name evidence="3" type="ORF">J2S44_001677</name>
</gene>
<dbReference type="AlphaFoldDB" id="A0AAE3ZKA3"/>
<feature type="transmembrane region" description="Helical" evidence="2">
    <location>
        <begin position="194"/>
        <end position="211"/>
    </location>
</feature>
<proteinExistence type="predicted"/>
<evidence type="ECO:0008006" key="5">
    <source>
        <dbReference type="Google" id="ProtNLM"/>
    </source>
</evidence>
<feature type="transmembrane region" description="Helical" evidence="2">
    <location>
        <begin position="170"/>
        <end position="187"/>
    </location>
</feature>
<evidence type="ECO:0000313" key="4">
    <source>
        <dbReference type="Proteomes" id="UP001183629"/>
    </source>
</evidence>
<accession>A0AAE3ZKA3</accession>
<dbReference type="EMBL" id="JAVDYC010000001">
    <property type="protein sequence ID" value="MDR7321427.1"/>
    <property type="molecule type" value="Genomic_DNA"/>
</dbReference>
<comment type="caution">
    <text evidence="3">The sequence shown here is derived from an EMBL/GenBank/DDBJ whole genome shotgun (WGS) entry which is preliminary data.</text>
</comment>
<feature type="transmembrane region" description="Helical" evidence="2">
    <location>
        <begin position="113"/>
        <end position="137"/>
    </location>
</feature>
<keyword evidence="4" id="KW-1185">Reference proteome</keyword>
<keyword evidence="2" id="KW-0812">Transmembrane</keyword>
<feature type="transmembrane region" description="Helical" evidence="2">
    <location>
        <begin position="427"/>
        <end position="447"/>
    </location>
</feature>
<name>A0AAE3ZKA3_9ACTN</name>
<dbReference type="RefSeq" id="WP_310410427.1">
    <property type="nucleotide sequence ID" value="NZ_JAVDYC010000001.1"/>
</dbReference>
<feature type="transmembrane region" description="Helical" evidence="2">
    <location>
        <begin position="217"/>
        <end position="234"/>
    </location>
</feature>
<evidence type="ECO:0000256" key="1">
    <source>
        <dbReference type="SAM" id="MobiDB-lite"/>
    </source>
</evidence>
<evidence type="ECO:0000256" key="2">
    <source>
        <dbReference type="SAM" id="Phobius"/>
    </source>
</evidence>
<evidence type="ECO:0000313" key="3">
    <source>
        <dbReference type="EMBL" id="MDR7321427.1"/>
    </source>
</evidence>
<feature type="compositionally biased region" description="Basic and acidic residues" evidence="1">
    <location>
        <begin position="11"/>
        <end position="21"/>
    </location>
</feature>
<feature type="transmembrane region" description="Helical" evidence="2">
    <location>
        <begin position="144"/>
        <end position="164"/>
    </location>
</feature>
<sequence length="602" mass="65543">MRVLDSAPEEATPKPDGRPGSHRRWDVIAGVVYAALSVLVTSRLWADPGGRVLAANEDDHGFFLFVLAHAERAVFHGEGLFYTDRLNFPDGINMMANTSILALGIPVSPITHWFGPGVSMALLITIGLGGTAAAWYWVLGRHFVGHRSAAFVAGLWGGFAPTMISHANGHINFTVLILVPFLFWRVAMLREPAGAVRNGVVLGLLITAQVFVNEEILLFVALACAIFTVCWVLMHRDRIRTVWKPGLTGLAVAAGTSGVLLAYPLFQQFLGRQHYRGLPFTPDVYVTDLASYVFYARQSIAGHTALAESLSVSATEDNSFFGLPLVVLLVVCAVLTWRQRAMRAVVITGLVFVIIAAGPTLVVGGVDTEVPMPLFFVSHLPLINLITTTRFTMVVVWACAFLLAVATDRVLRARDEEPDPATARRRVLLWWVTITVALLPVAPKPLITAPATPMPELITSGQWREFVPDGRSLVPVPLPEVTVGREGMRMAAFAALDAPVPRGYFMGPTNGEIDPTGTWNAPARRTSDILFEIVRSGRAPVVTPADRAAARDDLKYWRAGALVLGERHAQAEILKRTVSDLLGREPRLVGGAWVWEVSDLPV</sequence>
<reference evidence="3 4" key="1">
    <citation type="submission" date="2023-07" db="EMBL/GenBank/DDBJ databases">
        <title>Sequencing the genomes of 1000 actinobacteria strains.</title>
        <authorList>
            <person name="Klenk H.-P."/>
        </authorList>
    </citation>
    <scope>NUCLEOTIDE SEQUENCE [LARGE SCALE GENOMIC DNA]</scope>
    <source>
        <strain evidence="3 4">DSM 44711</strain>
    </source>
</reference>
<feature type="transmembrane region" description="Helical" evidence="2">
    <location>
        <begin position="246"/>
        <end position="266"/>
    </location>
</feature>
<protein>
    <recommendedName>
        <fullName evidence="5">Glycosyl transferase</fullName>
    </recommendedName>
</protein>
<dbReference type="Proteomes" id="UP001183629">
    <property type="component" value="Unassembled WGS sequence"/>
</dbReference>